<dbReference type="InterPro" id="IPR037066">
    <property type="entry name" value="Plug_dom_sf"/>
</dbReference>
<keyword evidence="5" id="KW-1185">Reference proteome</keyword>
<dbReference type="InterPro" id="IPR012910">
    <property type="entry name" value="Plug_dom"/>
</dbReference>
<sequence>MKDLLHLKKLILPGALLLSSVAVAQQTASVVTPKVSPPPVASQAKEIILKGRVYGNDDGSGLPGVTVRVKVGNKGTTTQPDGTYTLKVHENSTIVVSLMGFVTQEIPVNRQQIIDVYLAKDVKSLTETVIIGYGTQKRPNVLGSVASINPAEIEDLPVANLATALQNKVPGVSVSQSSGRPGSTTSLTIRNPVTWAATGSSTDPLFVIDGFQMTKQDFDNLDATQVESVTFLKDAAASIYGARGANGVVLVKTKVGKPGKPRISYAGSYGTSSATYIPEMLNSYDHAVQLNNKYTSLKDANTNKFYTADELEYLKTHNYNWIDDVWKSSHLTRHTVNVSGGTERVTFFAGANYYNETGNVGELDVKKYGLRMGINTKIIDNLTANISFATDNSNTNRPTPKTVQSGLTEQSDQMSATVSALLLTPGWVPLYIDGRPVYSQVPGWHPGELVKTGSYARTRSQGQTINASLDYKLPAIKGLSFRVQYARNNRNNFGKEFYVPYSLYNFVREGTHQTTQNVIFTDKLTATNATTLIKNGNLMSESYGGSASYQLDEMISYDRTFGKHDISLLLVAEQSESTADNFDTRREQVVIPGIDELFAFSQDKNFYDNSGSASEGGRMSYVSRLNYAFMDRYLLEATFRADASQNFPKHSQWGYFPSAAIGWKISEETFFRENVRFVDNLKIRFQVGLTGNDAVKNFQYKERYTQTTGMLFGNTMTSGLNNNDVPNTSITWEKALYKNLGFDGSFFNRRFDFAIDLYHRYNYDMLQQPTSTVPTTFGGGISDQNYGRLKSWGLEAMLNYNGNVGKDFKYSAAINFGISDNKVIRKFYGAGDTAWRNPIGRRTDNGLEGYKSTGILRTQEEVDAFLSKNPNWTIDGEKLIPGYMNYEDINKDGKIDENDKTRIAGRGGSLFGMGFNLGASWKGLKLSVNIGLSVGGSEAYDKTARTPATENQRSLAMWKDSWSPGNPNAKYPLINSPLIKEVSDFWVRSATTMRVNNMMLSYNLPTDLSARWKIPELRVFATGTNLWSIINNQPYKDPATNLAVDYPALRTYTFGLNLSL</sequence>
<gene>
    <name evidence="4" type="ORF">GO493_26595</name>
</gene>
<dbReference type="AlphaFoldDB" id="A0A7K1UBU1"/>
<comment type="subcellular location">
    <subcellularLocation>
        <location evidence="1">Cell outer membrane</location>
        <topology evidence="1">Multi-pass membrane protein</topology>
    </subcellularLocation>
</comment>
<reference evidence="4 5" key="1">
    <citation type="submission" date="2019-12" db="EMBL/GenBank/DDBJ databases">
        <title>Chitinophaga sp. strain ysch24 (GDMCC 1.1355), whole genome shotgun sequence.</title>
        <authorList>
            <person name="Zhang X."/>
        </authorList>
    </citation>
    <scope>NUCLEOTIDE SEQUENCE [LARGE SCALE GENOMIC DNA]</scope>
    <source>
        <strain evidence="5">ysch24</strain>
    </source>
</reference>
<dbReference type="InterPro" id="IPR039426">
    <property type="entry name" value="TonB-dep_rcpt-like"/>
</dbReference>
<comment type="similarity">
    <text evidence="1">Belongs to the TonB-dependent receptor family.</text>
</comment>
<dbReference type="Proteomes" id="UP000461730">
    <property type="component" value="Unassembled WGS sequence"/>
</dbReference>
<evidence type="ECO:0000313" key="4">
    <source>
        <dbReference type="EMBL" id="MVT11859.1"/>
    </source>
</evidence>
<feature type="chain" id="PRO_5029467484" evidence="2">
    <location>
        <begin position="25"/>
        <end position="1060"/>
    </location>
</feature>
<dbReference type="EMBL" id="WRXN01000016">
    <property type="protein sequence ID" value="MVT11859.1"/>
    <property type="molecule type" value="Genomic_DNA"/>
</dbReference>
<keyword evidence="1" id="KW-0472">Membrane</keyword>
<dbReference type="InterPro" id="IPR023997">
    <property type="entry name" value="TonB-dep_OMP_SusC/RagA_CS"/>
</dbReference>
<dbReference type="GO" id="GO:0009279">
    <property type="term" value="C:cell outer membrane"/>
    <property type="evidence" value="ECO:0007669"/>
    <property type="project" value="UniProtKB-SubCell"/>
</dbReference>
<accession>A0A7K1UBU1</accession>
<dbReference type="SUPFAM" id="SSF56935">
    <property type="entry name" value="Porins"/>
    <property type="match status" value="1"/>
</dbReference>
<dbReference type="InterPro" id="IPR008969">
    <property type="entry name" value="CarboxyPept-like_regulatory"/>
</dbReference>
<keyword evidence="1" id="KW-0813">Transport</keyword>
<dbReference type="NCBIfam" id="TIGR04056">
    <property type="entry name" value="OMP_RagA_SusC"/>
    <property type="match status" value="1"/>
</dbReference>
<feature type="domain" description="TonB-dependent receptor plug" evidence="3">
    <location>
        <begin position="141"/>
        <end position="248"/>
    </location>
</feature>
<evidence type="ECO:0000313" key="5">
    <source>
        <dbReference type="Proteomes" id="UP000461730"/>
    </source>
</evidence>
<keyword evidence="1" id="KW-0812">Transmembrane</keyword>
<protein>
    <submittedName>
        <fullName evidence="4">SusC/RagA family TonB-linked outer membrane protein</fullName>
    </submittedName>
</protein>
<dbReference type="PROSITE" id="PS52016">
    <property type="entry name" value="TONB_DEPENDENT_REC_3"/>
    <property type="match status" value="1"/>
</dbReference>
<dbReference type="Gene3D" id="2.170.130.10">
    <property type="entry name" value="TonB-dependent receptor, plug domain"/>
    <property type="match status" value="1"/>
</dbReference>
<evidence type="ECO:0000259" key="3">
    <source>
        <dbReference type="Pfam" id="PF07715"/>
    </source>
</evidence>
<evidence type="ECO:0000256" key="2">
    <source>
        <dbReference type="SAM" id="SignalP"/>
    </source>
</evidence>
<keyword evidence="1" id="KW-0998">Cell outer membrane</keyword>
<proteinExistence type="inferred from homology"/>
<keyword evidence="1" id="KW-1134">Transmembrane beta strand</keyword>
<dbReference type="NCBIfam" id="TIGR04057">
    <property type="entry name" value="SusC_RagA_signa"/>
    <property type="match status" value="1"/>
</dbReference>
<dbReference type="SUPFAM" id="SSF49464">
    <property type="entry name" value="Carboxypeptidase regulatory domain-like"/>
    <property type="match status" value="1"/>
</dbReference>
<comment type="caution">
    <text evidence="4">The sequence shown here is derived from an EMBL/GenBank/DDBJ whole genome shotgun (WGS) entry which is preliminary data.</text>
</comment>
<name>A0A7K1UBU1_9BACT</name>
<feature type="signal peptide" evidence="2">
    <location>
        <begin position="1"/>
        <end position="24"/>
    </location>
</feature>
<dbReference type="Pfam" id="PF07715">
    <property type="entry name" value="Plug"/>
    <property type="match status" value="1"/>
</dbReference>
<dbReference type="InterPro" id="IPR023996">
    <property type="entry name" value="TonB-dep_OMP_SusC/RagA"/>
</dbReference>
<dbReference type="RefSeq" id="WP_157309277.1">
    <property type="nucleotide sequence ID" value="NZ_WRXN01000016.1"/>
</dbReference>
<evidence type="ECO:0000256" key="1">
    <source>
        <dbReference type="PROSITE-ProRule" id="PRU01360"/>
    </source>
</evidence>
<dbReference type="Gene3D" id="2.60.40.1120">
    <property type="entry name" value="Carboxypeptidase-like, regulatory domain"/>
    <property type="match status" value="1"/>
</dbReference>
<dbReference type="Pfam" id="PF13715">
    <property type="entry name" value="CarbopepD_reg_2"/>
    <property type="match status" value="1"/>
</dbReference>
<keyword evidence="2" id="KW-0732">Signal</keyword>
<organism evidence="4 5">
    <name type="scientific">Chitinophaga tropicalis</name>
    <dbReference type="NCBI Taxonomy" id="2683588"/>
    <lineage>
        <taxon>Bacteria</taxon>
        <taxon>Pseudomonadati</taxon>
        <taxon>Bacteroidota</taxon>
        <taxon>Chitinophagia</taxon>
        <taxon>Chitinophagales</taxon>
        <taxon>Chitinophagaceae</taxon>
        <taxon>Chitinophaga</taxon>
    </lineage>
</organism>